<name>A0AAD7EM71_9AGAR</name>
<reference evidence="2" key="1">
    <citation type="submission" date="2023-03" db="EMBL/GenBank/DDBJ databases">
        <title>Massive genome expansion in bonnet fungi (Mycena s.s.) driven by repeated elements and novel gene families across ecological guilds.</title>
        <authorList>
            <consortium name="Lawrence Berkeley National Laboratory"/>
            <person name="Harder C.B."/>
            <person name="Miyauchi S."/>
            <person name="Viragh M."/>
            <person name="Kuo A."/>
            <person name="Thoen E."/>
            <person name="Andreopoulos B."/>
            <person name="Lu D."/>
            <person name="Skrede I."/>
            <person name="Drula E."/>
            <person name="Henrissat B."/>
            <person name="Morin E."/>
            <person name="Kohler A."/>
            <person name="Barry K."/>
            <person name="LaButti K."/>
            <person name="Morin E."/>
            <person name="Salamov A."/>
            <person name="Lipzen A."/>
            <person name="Mereny Z."/>
            <person name="Hegedus B."/>
            <person name="Baldrian P."/>
            <person name="Stursova M."/>
            <person name="Weitz H."/>
            <person name="Taylor A."/>
            <person name="Grigoriev I.V."/>
            <person name="Nagy L.G."/>
            <person name="Martin F."/>
            <person name="Kauserud H."/>
        </authorList>
    </citation>
    <scope>NUCLEOTIDE SEQUENCE</scope>
    <source>
        <strain evidence="2">CBHHK002</strain>
    </source>
</reference>
<keyword evidence="1" id="KW-0812">Transmembrane</keyword>
<comment type="caution">
    <text evidence="2">The sequence shown here is derived from an EMBL/GenBank/DDBJ whole genome shotgun (WGS) entry which is preliminary data.</text>
</comment>
<evidence type="ECO:0000256" key="1">
    <source>
        <dbReference type="SAM" id="Phobius"/>
    </source>
</evidence>
<keyword evidence="3" id="KW-1185">Reference proteome</keyword>
<proteinExistence type="predicted"/>
<feature type="transmembrane region" description="Helical" evidence="1">
    <location>
        <begin position="58"/>
        <end position="83"/>
    </location>
</feature>
<keyword evidence="1" id="KW-1133">Transmembrane helix</keyword>
<keyword evidence="1" id="KW-0472">Membrane</keyword>
<dbReference type="EMBL" id="JARIHO010000033">
    <property type="protein sequence ID" value="KAJ7334273.1"/>
    <property type="molecule type" value="Genomic_DNA"/>
</dbReference>
<accession>A0AAD7EM71</accession>
<dbReference type="AlphaFoldDB" id="A0AAD7EM71"/>
<sequence length="99" mass="10489">MPPRILAPRRGTSVLRVFGALLAHFSFPAPSILPSCAPASRSSGASFSNRPRHIAHPAIFLATTVTAFVYWATGLATACSFALSGQLQADSAAVHWRRA</sequence>
<protein>
    <submittedName>
        <fullName evidence="2">Uncharacterized protein</fullName>
    </submittedName>
</protein>
<organism evidence="2 3">
    <name type="scientific">Mycena albidolilacea</name>
    <dbReference type="NCBI Taxonomy" id="1033008"/>
    <lineage>
        <taxon>Eukaryota</taxon>
        <taxon>Fungi</taxon>
        <taxon>Dikarya</taxon>
        <taxon>Basidiomycota</taxon>
        <taxon>Agaricomycotina</taxon>
        <taxon>Agaricomycetes</taxon>
        <taxon>Agaricomycetidae</taxon>
        <taxon>Agaricales</taxon>
        <taxon>Marasmiineae</taxon>
        <taxon>Mycenaceae</taxon>
        <taxon>Mycena</taxon>
    </lineage>
</organism>
<evidence type="ECO:0000313" key="3">
    <source>
        <dbReference type="Proteomes" id="UP001218218"/>
    </source>
</evidence>
<gene>
    <name evidence="2" type="ORF">DFH08DRAFT_880673</name>
</gene>
<evidence type="ECO:0000313" key="2">
    <source>
        <dbReference type="EMBL" id="KAJ7334273.1"/>
    </source>
</evidence>
<dbReference type="Proteomes" id="UP001218218">
    <property type="component" value="Unassembled WGS sequence"/>
</dbReference>